<feature type="compositionally biased region" description="Basic and acidic residues" evidence="6">
    <location>
        <begin position="219"/>
        <end position="239"/>
    </location>
</feature>
<keyword evidence="3 5" id="KW-0687">Ribonucleoprotein</keyword>
<comment type="similarity">
    <text evidence="1 5">Belongs to the eukaryotic ribosomal protein eS12 family.</text>
</comment>
<feature type="compositionally biased region" description="Basic and acidic residues" evidence="6">
    <location>
        <begin position="461"/>
        <end position="475"/>
    </location>
</feature>
<dbReference type="GO" id="GO:0015935">
    <property type="term" value="C:small ribosomal subunit"/>
    <property type="evidence" value="ECO:0007669"/>
    <property type="project" value="UniProtKB-ARBA"/>
</dbReference>
<proteinExistence type="inferred from homology"/>
<gene>
    <name evidence="10" type="ORF">PENSUB_11985</name>
</gene>
<dbReference type="PROSITE" id="PS50088">
    <property type="entry name" value="ANK_REPEAT"/>
    <property type="match status" value="2"/>
</dbReference>
<evidence type="ECO:0000256" key="5">
    <source>
        <dbReference type="RuleBase" id="RU000670"/>
    </source>
</evidence>
<dbReference type="FunFam" id="3.30.1330.30:FF:000005">
    <property type="entry name" value="40S ribosomal protein S12"/>
    <property type="match status" value="1"/>
</dbReference>
<feature type="compositionally biased region" description="Basic and acidic residues" evidence="6">
    <location>
        <begin position="676"/>
        <end position="688"/>
    </location>
</feature>
<evidence type="ECO:0000259" key="8">
    <source>
        <dbReference type="Pfam" id="PF24513"/>
    </source>
</evidence>
<evidence type="ECO:0000313" key="10">
    <source>
        <dbReference type="EMBL" id="OKO93706.1"/>
    </source>
</evidence>
<dbReference type="InterPro" id="IPR056485">
    <property type="entry name" value="ARM_KRIT1"/>
</dbReference>
<feature type="compositionally biased region" description="Basic and acidic residues" evidence="6">
    <location>
        <begin position="819"/>
        <end position="831"/>
    </location>
</feature>
<dbReference type="InterPro" id="IPR000530">
    <property type="entry name" value="Ribosomal_eS12"/>
</dbReference>
<dbReference type="SMART" id="SM00248">
    <property type="entry name" value="ANK"/>
    <property type="match status" value="4"/>
</dbReference>
<feature type="region of interest" description="Disordered" evidence="6">
    <location>
        <begin position="461"/>
        <end position="524"/>
    </location>
</feature>
<feature type="compositionally biased region" description="Low complexity" evidence="6">
    <location>
        <begin position="932"/>
        <end position="941"/>
    </location>
</feature>
<evidence type="ECO:0000313" key="11">
    <source>
        <dbReference type="Proteomes" id="UP000186955"/>
    </source>
</evidence>
<reference evidence="10 11" key="1">
    <citation type="submission" date="2016-10" db="EMBL/GenBank/DDBJ databases">
        <title>Genome sequence of the ascomycete fungus Penicillium subrubescens.</title>
        <authorList>
            <person name="De Vries R.P."/>
            <person name="Peng M."/>
            <person name="Dilokpimol A."/>
            <person name="Hilden K."/>
            <person name="Makela M.R."/>
            <person name="Grigoriev I."/>
            <person name="Riley R."/>
            <person name="Granchi Z."/>
        </authorList>
    </citation>
    <scope>NUCLEOTIDE SEQUENCE [LARGE SCALE GENOMIC DNA]</scope>
    <source>
        <strain evidence="10 11">CBS 132785</strain>
    </source>
</reference>
<dbReference type="SUPFAM" id="SSF48403">
    <property type="entry name" value="Ankyrin repeat"/>
    <property type="match status" value="1"/>
</dbReference>
<protein>
    <recommendedName>
        <fullName evidence="5">40S ribosomal protein S12</fullName>
    </recommendedName>
</protein>
<dbReference type="InterPro" id="IPR036770">
    <property type="entry name" value="Ankyrin_rpt-contain_sf"/>
</dbReference>
<dbReference type="InterPro" id="IPR029064">
    <property type="entry name" value="Ribosomal_eL30-like_sf"/>
</dbReference>
<name>A0A1Q5T0L0_9EURO</name>
<evidence type="ECO:0000256" key="6">
    <source>
        <dbReference type="SAM" id="MobiDB-lite"/>
    </source>
</evidence>
<evidence type="ECO:0000259" key="7">
    <source>
        <dbReference type="Pfam" id="PF01248"/>
    </source>
</evidence>
<dbReference type="PROSITE" id="PS50297">
    <property type="entry name" value="ANK_REP_REGION"/>
    <property type="match status" value="2"/>
</dbReference>
<dbReference type="STRING" id="1316194.A0A1Q5T0L0"/>
<dbReference type="GO" id="GO:0006412">
    <property type="term" value="P:translation"/>
    <property type="evidence" value="ECO:0007669"/>
    <property type="project" value="InterPro"/>
</dbReference>
<dbReference type="SUPFAM" id="SSF55315">
    <property type="entry name" value="L30e-like"/>
    <property type="match status" value="1"/>
</dbReference>
<dbReference type="Proteomes" id="UP000186955">
    <property type="component" value="Unassembled WGS sequence"/>
</dbReference>
<sequence>MSDVDAVSLPAALDVGPNNTLAAVKTDGDADTRPSGRPLSPNRKDKAASPIPAPTAAVASASASASAPVAASNSTAFAAPASPRREIAGSHPVDEEDDEQGPPSPKADSEAETIIQSGRESLSPEKKRKHIRHDPNRQGVDGVDGTQRKKPRIDHDREKRAPRSRSPRDRAGSPPSVVKVEKVDEVPSVSEDVMEESGSSNDGPERPRNYRKRSFSDSVDEKRERRRDSTAHAARDLKLLNHARLSRPSASTRSVSPGRPSHHRSASGSHLPGKKKAPTPLLTGFQRQTSEDRQSTSSSASGSPLPSAHLRKLGSGVGASASPAKHMGPKKLRDKSGRTPLARACADRKYDQVVLRYGERPEDLNVPDNAGNTPLQVASLNGEEQIVKFLLDAGCEINTKNIDKDTPLIDAVENGNVEVVKLLLEAGANPRTVNASGDEPYELVPTDLKDDEYDEIRKMLEDAKANSRPGRRSEEQQAGPDKPPRSRRASVASPSRSPPPMASTTGRRKTGRSEATRNDLLWTQPTSENLREFAAKGDEQGVVSILNILQKADNASLIAAAKGGHFDVLSLMYAIGDADADPNPLRGSGHKPGYNTPMLAAIGRGNMDNIQLILGQPGFDPTRRLFEDKTYYELSRSRQGENWEEEYDILKKAYEKYLGLGKGRKDLSSPRRARGKDKEEKRSSRRESSSPVTRTKKLNDSSPNANRQRFPKDQDALKEKRREEKKAAAAAEAASGRSKANSRDARESRDAHDQALASSDHDSGRPEPKKPKAAPSARRGSESSGVARNDEVRKRRLIAGRRPQDGDRRPSLISSDSLSGREEAPRSHDTAPDSTSSLKRIRTDTSPERSRSRGRDSDRLSPEARKKKRRVLAEEKASNLPNGSSRKAEDTNGDKPQHRRPKEEASQGTDPAPRKSTEASQKSELSSHKPDSSSLPSSQKSVDSEPTKKNGDVKTEAPEPTTNSIPEVSTDAKRAEIEAEKRRQAEVKKAEEERLAEEKRREEEEAERARLAKEEAERAAQAAREKEKADEEERKRKEMEQRRAKQAEDERLKRLEQERARVIKMRREQEAQEQRRRDALPGRLRASANFVGSNDPRARSHAWLKNFMPLVTVVTRQLDPGCAGDVADEKWIPNYLVAPLLATNDLQLSQYASWEKRKATATQRMNLWRCTRRMLVYTDDPKYYNASFGDVMQLDCETRPKYFDMEHVFWIRLSDFTDLVPHIPHLNGLELEFVSMHLDPEPSTGTSHQTNGSAPSTLAVGTNGIGALNGHGSDGEEIQNPPVAADEVEVSADAGSGQMSVLDALKGVLRISLIHDGLARGLREAAKALDRREAHMCVLNEGCEEEAYKKLVVALCSEHKIPLIKVPDGKMLGEWVGLCTLDREGNARKVVNCSCVVVKDWGEDSQERSVLLNYFQTEQ</sequence>
<dbReference type="GO" id="GO:0003735">
    <property type="term" value="F:structural constituent of ribosome"/>
    <property type="evidence" value="ECO:0007669"/>
    <property type="project" value="InterPro"/>
</dbReference>
<keyword evidence="4" id="KW-0040">ANK repeat</keyword>
<feature type="compositionally biased region" description="Basic and acidic residues" evidence="6">
    <location>
        <begin position="942"/>
        <end position="957"/>
    </location>
</feature>
<dbReference type="Pfam" id="PF24521">
    <property type="entry name" value="Ank_KRIT1"/>
    <property type="match status" value="1"/>
</dbReference>
<feature type="repeat" description="ANK" evidence="4">
    <location>
        <begin position="370"/>
        <end position="402"/>
    </location>
</feature>
<dbReference type="GO" id="GO:0022626">
    <property type="term" value="C:cytosolic ribosome"/>
    <property type="evidence" value="ECO:0007669"/>
    <property type="project" value="UniProtKB-ARBA"/>
</dbReference>
<dbReference type="InterPro" id="IPR056015">
    <property type="entry name" value="DUF7593"/>
</dbReference>
<dbReference type="Gene3D" id="3.30.1330.30">
    <property type="match status" value="1"/>
</dbReference>
<dbReference type="Gene3D" id="1.25.40.20">
    <property type="entry name" value="Ankyrin repeat-containing domain"/>
    <property type="match status" value="2"/>
</dbReference>
<dbReference type="EMBL" id="MNBE01000723">
    <property type="protein sequence ID" value="OKO93706.1"/>
    <property type="molecule type" value="Genomic_DNA"/>
</dbReference>
<dbReference type="Pfam" id="PF01248">
    <property type="entry name" value="Ribosomal_L7Ae"/>
    <property type="match status" value="1"/>
</dbReference>
<feature type="compositionally biased region" description="Low complexity" evidence="6">
    <location>
        <begin position="48"/>
        <end position="82"/>
    </location>
</feature>
<organism evidence="10 11">
    <name type="scientific">Penicillium subrubescens</name>
    <dbReference type="NCBI Taxonomy" id="1316194"/>
    <lineage>
        <taxon>Eukaryota</taxon>
        <taxon>Fungi</taxon>
        <taxon>Dikarya</taxon>
        <taxon>Ascomycota</taxon>
        <taxon>Pezizomycotina</taxon>
        <taxon>Eurotiomycetes</taxon>
        <taxon>Eurotiomycetidae</taxon>
        <taxon>Eurotiales</taxon>
        <taxon>Aspergillaceae</taxon>
        <taxon>Penicillium</taxon>
    </lineage>
</organism>
<dbReference type="Pfam" id="PF12796">
    <property type="entry name" value="Ank_2"/>
    <property type="match status" value="1"/>
</dbReference>
<feature type="domain" description="KRIT1 ARM-repeats" evidence="9">
    <location>
        <begin position="509"/>
        <end position="657"/>
    </location>
</feature>
<feature type="compositionally biased region" description="Basic and acidic residues" evidence="6">
    <location>
        <begin position="153"/>
        <end position="171"/>
    </location>
</feature>
<evidence type="ECO:0000259" key="9">
    <source>
        <dbReference type="Pfam" id="PF24521"/>
    </source>
</evidence>
<feature type="repeat" description="ANK" evidence="4">
    <location>
        <begin position="403"/>
        <end position="435"/>
    </location>
</feature>
<dbReference type="InterPro" id="IPR002110">
    <property type="entry name" value="Ankyrin_rpt"/>
</dbReference>
<feature type="domain" description="Ribosomal protein eL8/eL30/eS12/Gadd45" evidence="7">
    <location>
        <begin position="1304"/>
        <end position="1397"/>
    </location>
</feature>
<dbReference type="InterPro" id="IPR004038">
    <property type="entry name" value="Ribosomal_eL8/eL30/eS12/Gad45"/>
</dbReference>
<feature type="compositionally biased region" description="Basic and acidic residues" evidence="6">
    <location>
        <begin position="841"/>
        <end position="864"/>
    </location>
</feature>
<keyword evidence="2 5" id="KW-0689">Ribosomal protein</keyword>
<evidence type="ECO:0000256" key="3">
    <source>
        <dbReference type="ARBA" id="ARBA00023274"/>
    </source>
</evidence>
<feature type="domain" description="DUF7593" evidence="8">
    <location>
        <begin position="1076"/>
        <end position="1225"/>
    </location>
</feature>
<feature type="region of interest" description="Disordered" evidence="6">
    <location>
        <begin position="1"/>
        <end position="339"/>
    </location>
</feature>
<dbReference type="Pfam" id="PF24513">
    <property type="entry name" value="DUF7593"/>
    <property type="match status" value="1"/>
</dbReference>
<keyword evidence="11" id="KW-1185">Reference proteome</keyword>
<accession>A0A1Q5T0L0</accession>
<feature type="compositionally biased region" description="Low complexity" evidence="6">
    <location>
        <begin position="295"/>
        <end position="308"/>
    </location>
</feature>
<evidence type="ECO:0000256" key="4">
    <source>
        <dbReference type="PROSITE-ProRule" id="PRU00023"/>
    </source>
</evidence>
<dbReference type="PROSITE" id="PS01189">
    <property type="entry name" value="RIBOSOMAL_S12E"/>
    <property type="match status" value="1"/>
</dbReference>
<evidence type="ECO:0000256" key="1">
    <source>
        <dbReference type="ARBA" id="ARBA00005824"/>
    </source>
</evidence>
<dbReference type="InterPro" id="IPR047860">
    <property type="entry name" value="Ribosomal_eS12_CS"/>
</dbReference>
<evidence type="ECO:0000256" key="2">
    <source>
        <dbReference type="ARBA" id="ARBA00022980"/>
    </source>
</evidence>
<comment type="caution">
    <text evidence="10">The sequence shown here is derived from an EMBL/GenBank/DDBJ whole genome shotgun (WGS) entry which is preliminary data.</text>
</comment>
<feature type="region of interest" description="Disordered" evidence="6">
    <location>
        <begin position="662"/>
        <end position="1052"/>
    </location>
</feature>
<feature type="compositionally biased region" description="Basic and acidic residues" evidence="6">
    <location>
        <begin position="970"/>
        <end position="1052"/>
    </location>
</feature>
<feature type="compositionally biased region" description="Basic and acidic residues" evidence="6">
    <location>
        <begin position="710"/>
        <end position="727"/>
    </location>
</feature>
<dbReference type="PRINTS" id="PR00972">
    <property type="entry name" value="RIBSOMALS12E"/>
</dbReference>
<feature type="compositionally biased region" description="Basic and acidic residues" evidence="6">
    <location>
        <begin position="886"/>
        <end position="905"/>
    </location>
</feature>
<feature type="compositionally biased region" description="Basic and acidic residues" evidence="6">
    <location>
        <begin position="741"/>
        <end position="770"/>
    </location>
</feature>
<dbReference type="PANTHER" id="PTHR11843">
    <property type="entry name" value="40S RIBOSOMAL PROTEIN S12"/>
    <property type="match status" value="1"/>
</dbReference>